<accession>A0A6C0DU36</accession>
<dbReference type="AlphaFoldDB" id="A0A6C0DU36"/>
<name>A0A6C0DU36_9ZZZZ</name>
<reference evidence="1" key="1">
    <citation type="journal article" date="2020" name="Nature">
        <title>Giant virus diversity and host interactions through global metagenomics.</title>
        <authorList>
            <person name="Schulz F."/>
            <person name="Roux S."/>
            <person name="Paez-Espino D."/>
            <person name="Jungbluth S."/>
            <person name="Walsh D.A."/>
            <person name="Denef V.J."/>
            <person name="McMahon K.D."/>
            <person name="Konstantinidis K.T."/>
            <person name="Eloe-Fadrosh E.A."/>
            <person name="Kyrpides N.C."/>
            <person name="Woyke T."/>
        </authorList>
    </citation>
    <scope>NUCLEOTIDE SEQUENCE</scope>
    <source>
        <strain evidence="1">GVMAG-M-3300023174-60</strain>
    </source>
</reference>
<dbReference type="EMBL" id="MN739677">
    <property type="protein sequence ID" value="QHT20466.1"/>
    <property type="molecule type" value="Genomic_DNA"/>
</dbReference>
<sequence length="86" mass="9803">MVKAIKTKKDRLSEGINILKQLRDNGVKELSPGFQELKTKISEWVSSEGSWDGNIDFREYGRIAEVELPKYDNKAAGLNFKVKKAF</sequence>
<proteinExistence type="predicted"/>
<evidence type="ECO:0000313" key="1">
    <source>
        <dbReference type="EMBL" id="QHT20466.1"/>
    </source>
</evidence>
<organism evidence="1">
    <name type="scientific">viral metagenome</name>
    <dbReference type="NCBI Taxonomy" id="1070528"/>
    <lineage>
        <taxon>unclassified sequences</taxon>
        <taxon>metagenomes</taxon>
        <taxon>organismal metagenomes</taxon>
    </lineage>
</organism>
<protein>
    <submittedName>
        <fullName evidence="1">Uncharacterized protein</fullName>
    </submittedName>
</protein>